<gene>
    <name evidence="6" type="ORF">C1I64_06680</name>
</gene>
<dbReference type="Pfam" id="PF00356">
    <property type="entry name" value="LacI"/>
    <property type="match status" value="1"/>
</dbReference>
<name>A0A3Q9UYV3_9MICO</name>
<dbReference type="InterPro" id="IPR028082">
    <property type="entry name" value="Peripla_BP_I"/>
</dbReference>
<dbReference type="EMBL" id="CP028137">
    <property type="protein sequence ID" value="AZZ51762.1"/>
    <property type="molecule type" value="Genomic_DNA"/>
</dbReference>
<dbReference type="InterPro" id="IPR010982">
    <property type="entry name" value="Lambda_DNA-bd_dom_sf"/>
</dbReference>
<keyword evidence="4" id="KW-0804">Transcription</keyword>
<keyword evidence="3" id="KW-0238">DNA-binding</keyword>
<dbReference type="CDD" id="cd01392">
    <property type="entry name" value="HTH_LacI"/>
    <property type="match status" value="1"/>
</dbReference>
<dbReference type="Pfam" id="PF13377">
    <property type="entry name" value="Peripla_BP_3"/>
    <property type="match status" value="1"/>
</dbReference>
<dbReference type="InterPro" id="IPR000843">
    <property type="entry name" value="HTH_LacI"/>
</dbReference>
<dbReference type="PROSITE" id="PS50932">
    <property type="entry name" value="HTH_LACI_2"/>
    <property type="match status" value="1"/>
</dbReference>
<dbReference type="SUPFAM" id="SSF47413">
    <property type="entry name" value="lambda repressor-like DNA-binding domains"/>
    <property type="match status" value="1"/>
</dbReference>
<sequence>MTRRAVTMSDVARHIGVSRSAVSFAFNDEKQVSSETKARVLAAAAELGYRPNAGARALAGRTTDLFGLVTDIVSTPFAGELIAGAQEWFWEHGKSLIIVGTPTPDRPDSKSVEMMLEHRVGGVMIATTYNRAIEIPRELDDIDVALVHCYDEAGTHPSIVPDEQDGGYTATRLMLERGRRRIALVGIDEHLDAARGRLAGYRQALEEAGVPVDPALIVAGGADATSGYDATRALLARARPDGLFCGNDRIAMGAYDAARESGLGIPTDLSIVGFDNHEVIAAYLRPSLTTIALPFREMGRLGAELLVRGPGDHDVPRLTVRCPPILRDSV</sequence>
<dbReference type="GO" id="GO:0003700">
    <property type="term" value="F:DNA-binding transcription factor activity"/>
    <property type="evidence" value="ECO:0007669"/>
    <property type="project" value="TreeGrafter"/>
</dbReference>
<dbReference type="SUPFAM" id="SSF53822">
    <property type="entry name" value="Periplasmic binding protein-like I"/>
    <property type="match status" value="1"/>
</dbReference>
<evidence type="ECO:0000256" key="1">
    <source>
        <dbReference type="ARBA" id="ARBA00022491"/>
    </source>
</evidence>
<evidence type="ECO:0000313" key="6">
    <source>
        <dbReference type="EMBL" id="AZZ51762.1"/>
    </source>
</evidence>
<evidence type="ECO:0000313" key="7">
    <source>
        <dbReference type="Proteomes" id="UP000285317"/>
    </source>
</evidence>
<dbReference type="Proteomes" id="UP000285317">
    <property type="component" value="Chromosome"/>
</dbReference>
<dbReference type="Gene3D" id="1.10.260.40">
    <property type="entry name" value="lambda repressor-like DNA-binding domains"/>
    <property type="match status" value="1"/>
</dbReference>
<evidence type="ECO:0000259" key="5">
    <source>
        <dbReference type="PROSITE" id="PS50932"/>
    </source>
</evidence>
<dbReference type="SMART" id="SM00354">
    <property type="entry name" value="HTH_LACI"/>
    <property type="match status" value="1"/>
</dbReference>
<dbReference type="AlphaFoldDB" id="A0A3Q9UYV3"/>
<accession>A0A3Q9UYV3</accession>
<dbReference type="InterPro" id="IPR046335">
    <property type="entry name" value="LacI/GalR-like_sensor"/>
</dbReference>
<dbReference type="KEGG" id="rfs:C1I64_06680"/>
<dbReference type="PANTHER" id="PTHR30146">
    <property type="entry name" value="LACI-RELATED TRANSCRIPTIONAL REPRESSOR"/>
    <property type="match status" value="1"/>
</dbReference>
<dbReference type="GO" id="GO:0000976">
    <property type="term" value="F:transcription cis-regulatory region binding"/>
    <property type="evidence" value="ECO:0007669"/>
    <property type="project" value="TreeGrafter"/>
</dbReference>
<dbReference type="PANTHER" id="PTHR30146:SF148">
    <property type="entry name" value="HTH-TYPE TRANSCRIPTIONAL REPRESSOR PURR-RELATED"/>
    <property type="match status" value="1"/>
</dbReference>
<proteinExistence type="predicted"/>
<keyword evidence="1" id="KW-0678">Repressor</keyword>
<reference evidence="7" key="1">
    <citation type="submission" date="2018-03" db="EMBL/GenBank/DDBJ databases">
        <title>Bacteriophage NCPPB3778 and a type I-E CRISPR drive the evolution of the US Biological Select Agent, Rathayibacter toxicus.</title>
        <authorList>
            <person name="Davis E.W.II."/>
            <person name="Tabima J.F."/>
            <person name="Weisberg A.J."/>
            <person name="Dantas Lopes L."/>
            <person name="Wiseman M.S."/>
            <person name="Wiseman M.S."/>
            <person name="Pupko T."/>
            <person name="Belcher M.S."/>
            <person name="Sechler A.J."/>
            <person name="Tancos M.A."/>
            <person name="Schroeder B.K."/>
            <person name="Murray T.D."/>
            <person name="Luster D.G."/>
            <person name="Schneider W.L."/>
            <person name="Rogers E."/>
            <person name="Andreote F.D."/>
            <person name="Grunwald N.J."/>
            <person name="Putnam M.L."/>
            <person name="Chang J.H."/>
        </authorList>
    </citation>
    <scope>NUCLEOTIDE SEQUENCE [LARGE SCALE GENOMIC DNA]</scope>
    <source>
        <strain evidence="7">DSM 15932</strain>
    </source>
</reference>
<protein>
    <submittedName>
        <fullName evidence="6">LacI family transcriptional regulator</fullName>
    </submittedName>
</protein>
<dbReference type="Gene3D" id="3.40.50.2300">
    <property type="match status" value="2"/>
</dbReference>
<evidence type="ECO:0000256" key="2">
    <source>
        <dbReference type="ARBA" id="ARBA00023015"/>
    </source>
</evidence>
<evidence type="ECO:0000256" key="4">
    <source>
        <dbReference type="ARBA" id="ARBA00023163"/>
    </source>
</evidence>
<feature type="domain" description="HTH lacI-type" evidence="5">
    <location>
        <begin position="6"/>
        <end position="60"/>
    </location>
</feature>
<evidence type="ECO:0000256" key="3">
    <source>
        <dbReference type="ARBA" id="ARBA00023125"/>
    </source>
</evidence>
<dbReference type="RefSeq" id="WP_127886658.1">
    <property type="nucleotide sequence ID" value="NZ_CP028137.1"/>
</dbReference>
<dbReference type="CDD" id="cd06288">
    <property type="entry name" value="PBP1_sucrose_transcription_regulator"/>
    <property type="match status" value="1"/>
</dbReference>
<organism evidence="6 7">
    <name type="scientific">Rathayibacter festucae DSM 15932</name>
    <dbReference type="NCBI Taxonomy" id="1328866"/>
    <lineage>
        <taxon>Bacteria</taxon>
        <taxon>Bacillati</taxon>
        <taxon>Actinomycetota</taxon>
        <taxon>Actinomycetes</taxon>
        <taxon>Micrococcales</taxon>
        <taxon>Microbacteriaceae</taxon>
        <taxon>Rathayibacter</taxon>
    </lineage>
</organism>
<keyword evidence="2" id="KW-0805">Transcription regulation</keyword>